<dbReference type="Gene3D" id="3.40.50.620">
    <property type="entry name" value="HUPs"/>
    <property type="match status" value="1"/>
</dbReference>
<dbReference type="PANTHER" id="PTHR31285">
    <property type="entry name" value="NICOTINAMIDE MONONUCLEOTIDE ADENYLYLTRANSFERASE"/>
    <property type="match status" value="1"/>
</dbReference>
<dbReference type="InterPro" id="IPR004821">
    <property type="entry name" value="Cyt_trans-like"/>
</dbReference>
<accession>A0AAW1RV43</accession>
<protein>
    <recommendedName>
        <fullName evidence="1">Cytidyltransferase-like domain-containing protein</fullName>
    </recommendedName>
</protein>
<organism evidence="2 3">
    <name type="scientific">Apatococcus lobatus</name>
    <dbReference type="NCBI Taxonomy" id="904363"/>
    <lineage>
        <taxon>Eukaryota</taxon>
        <taxon>Viridiplantae</taxon>
        <taxon>Chlorophyta</taxon>
        <taxon>core chlorophytes</taxon>
        <taxon>Trebouxiophyceae</taxon>
        <taxon>Chlorellales</taxon>
        <taxon>Chlorellaceae</taxon>
        <taxon>Apatococcus</taxon>
    </lineage>
</organism>
<name>A0AAW1RV43_9CHLO</name>
<dbReference type="GO" id="GO:0016887">
    <property type="term" value="F:ATP hydrolysis activity"/>
    <property type="evidence" value="ECO:0007669"/>
    <property type="project" value="TreeGrafter"/>
</dbReference>
<comment type="caution">
    <text evidence="2">The sequence shown here is derived from an EMBL/GenBank/DDBJ whole genome shotgun (WGS) entry which is preliminary data.</text>
</comment>
<dbReference type="GO" id="GO:0005634">
    <property type="term" value="C:nucleus"/>
    <property type="evidence" value="ECO:0007669"/>
    <property type="project" value="TreeGrafter"/>
</dbReference>
<reference evidence="2 3" key="1">
    <citation type="journal article" date="2024" name="Nat. Commun.">
        <title>Phylogenomics reveals the evolutionary origins of lichenization in chlorophyte algae.</title>
        <authorList>
            <person name="Puginier C."/>
            <person name="Libourel C."/>
            <person name="Otte J."/>
            <person name="Skaloud P."/>
            <person name="Haon M."/>
            <person name="Grisel S."/>
            <person name="Petersen M."/>
            <person name="Berrin J.G."/>
            <person name="Delaux P.M."/>
            <person name="Dal Grande F."/>
            <person name="Keller J."/>
        </authorList>
    </citation>
    <scope>NUCLEOTIDE SEQUENCE [LARGE SCALE GENOMIC DNA]</scope>
    <source>
        <strain evidence="2 3">SAG 2145</strain>
    </source>
</reference>
<sequence>MPGTDLQDNPEAQVALQKLLEGSIQCIEFSGDQVLIDQPRAGLAYLAGSFNPLHNGHRDMLAAALQQLGWERERGCYELSVGNPDKGVLPAEEVLRRVQQFTVQHLPIVVTHALLYTQKAHLFANSAFVVGYDTAIRLVAQRYYNDDEAEMLSELKGMRSRSCQVLVAGRVDKDGTFRTLKDIELSPALQRLDLFHGISEEVFRSDVSSTQLREQTS</sequence>
<dbReference type="EMBL" id="JALJOS010000006">
    <property type="protein sequence ID" value="KAK9837625.1"/>
    <property type="molecule type" value="Genomic_DNA"/>
</dbReference>
<evidence type="ECO:0000313" key="3">
    <source>
        <dbReference type="Proteomes" id="UP001438707"/>
    </source>
</evidence>
<dbReference type="GO" id="GO:0000309">
    <property type="term" value="F:nicotinamide-nucleotide adenylyltransferase activity"/>
    <property type="evidence" value="ECO:0007669"/>
    <property type="project" value="TreeGrafter"/>
</dbReference>
<dbReference type="AlphaFoldDB" id="A0AAW1RV43"/>
<keyword evidence="3" id="KW-1185">Reference proteome</keyword>
<dbReference type="Proteomes" id="UP001438707">
    <property type="component" value="Unassembled WGS sequence"/>
</dbReference>
<evidence type="ECO:0000313" key="2">
    <source>
        <dbReference type="EMBL" id="KAK9837625.1"/>
    </source>
</evidence>
<dbReference type="SUPFAM" id="SSF52374">
    <property type="entry name" value="Nucleotidylyl transferase"/>
    <property type="match status" value="1"/>
</dbReference>
<gene>
    <name evidence="2" type="ORF">WJX74_001654</name>
</gene>
<proteinExistence type="predicted"/>
<dbReference type="InterPro" id="IPR014729">
    <property type="entry name" value="Rossmann-like_a/b/a_fold"/>
</dbReference>
<dbReference type="Pfam" id="PF01467">
    <property type="entry name" value="CTP_transf_like"/>
    <property type="match status" value="1"/>
</dbReference>
<evidence type="ECO:0000259" key="1">
    <source>
        <dbReference type="Pfam" id="PF01467"/>
    </source>
</evidence>
<feature type="domain" description="Cytidyltransferase-like" evidence="1">
    <location>
        <begin position="46"/>
        <end position="214"/>
    </location>
</feature>
<dbReference type="PANTHER" id="PTHR31285:SF0">
    <property type="entry name" value="NICOTINAMIDE MONONUCLEOTIDE ADENYLYLTRANSFERASE"/>
    <property type="match status" value="1"/>
</dbReference>
<dbReference type="GO" id="GO:0005737">
    <property type="term" value="C:cytoplasm"/>
    <property type="evidence" value="ECO:0007669"/>
    <property type="project" value="TreeGrafter"/>
</dbReference>